<dbReference type="GO" id="GO:0003676">
    <property type="term" value="F:nucleic acid binding"/>
    <property type="evidence" value="ECO:0007669"/>
    <property type="project" value="InterPro"/>
</dbReference>
<accession>A0A952DV79</accession>
<organism evidence="3 4">
    <name type="scientific">Candidatus Dojkabacteria bacterium</name>
    <dbReference type="NCBI Taxonomy" id="2099670"/>
    <lineage>
        <taxon>Bacteria</taxon>
        <taxon>Candidatus Dojkabacteria</taxon>
    </lineage>
</organism>
<dbReference type="InterPro" id="IPR002052">
    <property type="entry name" value="DNA_methylase_N6_adenine_CS"/>
</dbReference>
<dbReference type="InterPro" id="IPR029063">
    <property type="entry name" value="SAM-dependent_MTases_sf"/>
</dbReference>
<sequence length="181" mass="20468">MLRIISGNEKGRKLLSPIRSSRPLTDRIKTVIFDLIKDYIPKAEVLDIFAGSGSFGFESLSRGADSATFVDASSESIAILHKNKKFFADYNVNIHRSLSELFLKKCPNKYDLIFLDPPFPMEQSEVLTNVNLTIRLLKEDGVIIIRLPVEKKLPQSLTLNSQKATKVYETILGKSRVCFFK</sequence>
<dbReference type="SUPFAM" id="SSF53335">
    <property type="entry name" value="S-adenosyl-L-methionine-dependent methyltransferases"/>
    <property type="match status" value="1"/>
</dbReference>
<dbReference type="CDD" id="cd02440">
    <property type="entry name" value="AdoMet_MTases"/>
    <property type="match status" value="1"/>
</dbReference>
<keyword evidence="1 3" id="KW-0489">Methyltransferase</keyword>
<dbReference type="EMBL" id="JACFOF010000001">
    <property type="protein sequence ID" value="MBW7953175.1"/>
    <property type="molecule type" value="Genomic_DNA"/>
</dbReference>
<comment type="caution">
    <text evidence="3">The sequence shown here is derived from an EMBL/GenBank/DDBJ whole genome shotgun (WGS) entry which is preliminary data.</text>
</comment>
<dbReference type="GO" id="GO:0052913">
    <property type="term" value="F:16S rRNA (guanine(966)-N(2))-methyltransferase activity"/>
    <property type="evidence" value="ECO:0007669"/>
    <property type="project" value="UniProtKB-EC"/>
</dbReference>
<proteinExistence type="predicted"/>
<gene>
    <name evidence="3" type="primary">rsmD</name>
    <name evidence="3" type="ORF">H3C67_00090</name>
</gene>
<dbReference type="PIRSF" id="PIRSF004553">
    <property type="entry name" value="CHP00095"/>
    <property type="match status" value="1"/>
</dbReference>
<dbReference type="NCBIfam" id="TIGR00095">
    <property type="entry name" value="16S rRNA (guanine(966)-N(2))-methyltransferase RsmD"/>
    <property type="match status" value="1"/>
</dbReference>
<dbReference type="AlphaFoldDB" id="A0A952DV79"/>
<keyword evidence="2 3" id="KW-0808">Transferase</keyword>
<dbReference type="Proteomes" id="UP000781173">
    <property type="component" value="Unassembled WGS sequence"/>
</dbReference>
<dbReference type="InterPro" id="IPR004398">
    <property type="entry name" value="RNA_MeTrfase_RsmD"/>
</dbReference>
<evidence type="ECO:0000256" key="2">
    <source>
        <dbReference type="ARBA" id="ARBA00022679"/>
    </source>
</evidence>
<evidence type="ECO:0000313" key="3">
    <source>
        <dbReference type="EMBL" id="MBW7953175.1"/>
    </source>
</evidence>
<protein>
    <submittedName>
        <fullName evidence="3">16S rRNA (Guanine(966)-N(2))-methyltransferase RsmD</fullName>
        <ecNumber evidence="3">2.1.1.171</ecNumber>
    </submittedName>
</protein>
<dbReference type="Gene3D" id="3.40.50.150">
    <property type="entry name" value="Vaccinia Virus protein VP39"/>
    <property type="match status" value="1"/>
</dbReference>
<name>A0A952DV79_9BACT</name>
<reference evidence="3" key="1">
    <citation type="journal article" date="2022" name="ISME J.">
        <title>A general approach to explore prokaryotic protein glycosylation reveals the unique surface layer modulation of an anammox bacterium.</title>
        <authorList>
            <person name="Pabst M."/>
            <person name="Grouzdev D.S."/>
            <person name="Lawson C.E."/>
            <person name="Kleikamp H.B.C."/>
            <person name="de Ram C."/>
            <person name="Louwen R."/>
            <person name="Lin Y.M."/>
            <person name="Lucker S."/>
            <person name="van Loosdrecht M.C.M."/>
            <person name="Laureni M."/>
        </authorList>
    </citation>
    <scope>NUCLEOTIDE SEQUENCE</scope>
    <source>
        <strain evidence="3">BROCD043</strain>
    </source>
</reference>
<evidence type="ECO:0000256" key="1">
    <source>
        <dbReference type="ARBA" id="ARBA00022603"/>
    </source>
</evidence>
<dbReference type="PANTHER" id="PTHR43542">
    <property type="entry name" value="METHYLTRANSFERASE"/>
    <property type="match status" value="1"/>
</dbReference>
<dbReference type="PROSITE" id="PS00092">
    <property type="entry name" value="N6_MTASE"/>
    <property type="match status" value="1"/>
</dbReference>
<dbReference type="PANTHER" id="PTHR43542:SF1">
    <property type="entry name" value="METHYLTRANSFERASE"/>
    <property type="match status" value="1"/>
</dbReference>
<evidence type="ECO:0000313" key="4">
    <source>
        <dbReference type="Proteomes" id="UP000781173"/>
    </source>
</evidence>
<dbReference type="EC" id="2.1.1.171" evidence="3"/>
<dbReference type="Pfam" id="PF03602">
    <property type="entry name" value="Cons_hypoth95"/>
    <property type="match status" value="1"/>
</dbReference>